<protein>
    <submittedName>
        <fullName evidence="3">Adenylate cyclase</fullName>
    </submittedName>
</protein>
<dbReference type="GO" id="GO:0006171">
    <property type="term" value="P:cAMP biosynthetic process"/>
    <property type="evidence" value="ECO:0007669"/>
    <property type="project" value="TreeGrafter"/>
</dbReference>
<reference evidence="4" key="1">
    <citation type="submission" date="2016-10" db="EMBL/GenBank/DDBJ databases">
        <authorList>
            <person name="Varghese N."/>
            <person name="Submissions S."/>
        </authorList>
    </citation>
    <scope>NUCLEOTIDE SEQUENCE [LARGE SCALE GENOMIC DNA]</scope>
    <source>
        <strain evidence="4">ATCC 35263</strain>
    </source>
</reference>
<dbReference type="Pfam" id="PF00211">
    <property type="entry name" value="Guanylate_cyc"/>
    <property type="match status" value="1"/>
</dbReference>
<dbReference type="STRING" id="29539.SAMN02745716_1062"/>
<dbReference type="InterPro" id="IPR032026">
    <property type="entry name" value="Ad_Cy_reg"/>
</dbReference>
<sequence>MERGAIPGMAVEDLRNGWTDQDLAHARIVARLRARGHTLERIAEAAREGRLAYGPVEQILPGGEERMTLDQAAEATGLEPDLIVRIWTALGLPRELDRLSRSDVEALKHVAAALAAGLPDEAFLQLARVYGQALSQIADAEVRLVHLYFHVPLMREGVSSAEIAERMQHLARDLLPLATPIMEHVHERLLRHFIEQDVVGHMELDVDDEEHLSGRVRTSVAFCDLSGYSRLTEEEGEEQAFSTVERLIEAVQATLPEGGRLVKTIGDEVMIVCQDPGALVDWSVGLMSFFPDRPRPRIGIHYGSVLYRDGDYYGRAVNLAARIVARASGGEVLVSGDVVDAVRGKATRHLRFENIGEIKMKGFSRPVVLWRVAAAEQ</sequence>
<dbReference type="GO" id="GO:0004016">
    <property type="term" value="F:adenylate cyclase activity"/>
    <property type="evidence" value="ECO:0007669"/>
    <property type="project" value="UniProtKB-ARBA"/>
</dbReference>
<organism evidence="3 4">
    <name type="scientific">Thermoleophilum album</name>
    <dbReference type="NCBI Taxonomy" id="29539"/>
    <lineage>
        <taxon>Bacteria</taxon>
        <taxon>Bacillati</taxon>
        <taxon>Actinomycetota</taxon>
        <taxon>Thermoleophilia</taxon>
        <taxon>Thermoleophilales</taxon>
        <taxon>Thermoleophilaceae</taxon>
        <taxon>Thermoleophilum</taxon>
    </lineage>
</organism>
<dbReference type="Gene3D" id="3.30.70.1230">
    <property type="entry name" value="Nucleotide cyclase"/>
    <property type="match status" value="1"/>
</dbReference>
<dbReference type="SMART" id="SM00044">
    <property type="entry name" value="CYCc"/>
    <property type="match status" value="1"/>
</dbReference>
<dbReference type="PANTHER" id="PTHR43081:SF19">
    <property type="entry name" value="PH-SENSITIVE ADENYLATE CYCLASE RV1264"/>
    <property type="match status" value="1"/>
</dbReference>
<dbReference type="GO" id="GO:0035556">
    <property type="term" value="P:intracellular signal transduction"/>
    <property type="evidence" value="ECO:0007669"/>
    <property type="project" value="InterPro"/>
</dbReference>
<dbReference type="CDD" id="cd07302">
    <property type="entry name" value="CHD"/>
    <property type="match status" value="1"/>
</dbReference>
<dbReference type="PANTHER" id="PTHR43081">
    <property type="entry name" value="ADENYLATE CYCLASE, TERMINAL-DIFFERENTIATION SPECIFIC-RELATED"/>
    <property type="match status" value="1"/>
</dbReference>
<name>A0A1H6FQD5_THEAL</name>
<dbReference type="InterPro" id="IPR009078">
    <property type="entry name" value="Ferritin-like_SF"/>
</dbReference>
<evidence type="ECO:0000313" key="4">
    <source>
        <dbReference type="Proteomes" id="UP000222056"/>
    </source>
</evidence>
<evidence type="ECO:0000313" key="3">
    <source>
        <dbReference type="EMBL" id="SEH12348.1"/>
    </source>
</evidence>
<dbReference type="InterPro" id="IPR029787">
    <property type="entry name" value="Nucleotide_cyclase"/>
</dbReference>
<dbReference type="AlphaFoldDB" id="A0A1H6FQD5"/>
<dbReference type="InterPro" id="IPR050697">
    <property type="entry name" value="Adenylyl/Guanylyl_Cyclase_3/4"/>
</dbReference>
<dbReference type="Proteomes" id="UP000222056">
    <property type="component" value="Unassembled WGS sequence"/>
</dbReference>
<gene>
    <name evidence="3" type="ORF">SAMN02745716_1062</name>
</gene>
<evidence type="ECO:0000256" key="1">
    <source>
        <dbReference type="ARBA" id="ARBA00005381"/>
    </source>
</evidence>
<accession>A0A1H6FQD5</accession>
<dbReference type="Pfam" id="PF16701">
    <property type="entry name" value="Ad_Cy_reg"/>
    <property type="match status" value="1"/>
</dbReference>
<dbReference type="InterPro" id="IPR001054">
    <property type="entry name" value="A/G_cyclase"/>
</dbReference>
<feature type="domain" description="Guanylate cyclase" evidence="2">
    <location>
        <begin position="219"/>
        <end position="324"/>
    </location>
</feature>
<dbReference type="PROSITE" id="PS50125">
    <property type="entry name" value="GUANYLATE_CYCLASE_2"/>
    <property type="match status" value="1"/>
</dbReference>
<evidence type="ECO:0000259" key="2">
    <source>
        <dbReference type="PROSITE" id="PS50125"/>
    </source>
</evidence>
<proteinExistence type="inferred from homology"/>
<dbReference type="SUPFAM" id="SSF47240">
    <property type="entry name" value="Ferritin-like"/>
    <property type="match status" value="1"/>
</dbReference>
<comment type="similarity">
    <text evidence="1">Belongs to the adenylyl cyclase class-3 family.</text>
</comment>
<dbReference type="SUPFAM" id="SSF55073">
    <property type="entry name" value="Nucleotide cyclase"/>
    <property type="match status" value="1"/>
</dbReference>
<keyword evidence="4" id="KW-1185">Reference proteome</keyword>
<dbReference type="EMBL" id="FNWJ01000001">
    <property type="protein sequence ID" value="SEH12348.1"/>
    <property type="molecule type" value="Genomic_DNA"/>
</dbReference>